<evidence type="ECO:0000259" key="6">
    <source>
        <dbReference type="PROSITE" id="PS50850"/>
    </source>
</evidence>
<feature type="transmembrane region" description="Helical" evidence="5">
    <location>
        <begin position="414"/>
        <end position="434"/>
    </location>
</feature>
<comment type="subcellular location">
    <subcellularLocation>
        <location evidence="1">Cell membrane</location>
        <topology evidence="1">Multi-pass membrane protein</topology>
    </subcellularLocation>
</comment>
<evidence type="ECO:0000313" key="7">
    <source>
        <dbReference type="EMBL" id="SKA95881.1"/>
    </source>
</evidence>
<reference evidence="8" key="1">
    <citation type="submission" date="2017-02" db="EMBL/GenBank/DDBJ databases">
        <authorList>
            <person name="Varghese N."/>
            <person name="Submissions S."/>
        </authorList>
    </citation>
    <scope>NUCLEOTIDE SEQUENCE [LARGE SCALE GENOMIC DNA]</scope>
    <source>
        <strain evidence="8">VKM Ac-2052</strain>
    </source>
</reference>
<keyword evidence="3 5" id="KW-1133">Transmembrane helix</keyword>
<feature type="transmembrane region" description="Helical" evidence="5">
    <location>
        <begin position="222"/>
        <end position="239"/>
    </location>
</feature>
<dbReference type="AlphaFoldDB" id="A0A1T4Y3J9"/>
<feature type="transmembrane region" description="Helical" evidence="5">
    <location>
        <begin position="153"/>
        <end position="178"/>
    </location>
</feature>
<dbReference type="Proteomes" id="UP000189735">
    <property type="component" value="Unassembled WGS sequence"/>
</dbReference>
<evidence type="ECO:0000313" key="8">
    <source>
        <dbReference type="Proteomes" id="UP000189735"/>
    </source>
</evidence>
<dbReference type="InterPro" id="IPR020846">
    <property type="entry name" value="MFS_dom"/>
</dbReference>
<feature type="transmembrane region" description="Helical" evidence="5">
    <location>
        <begin position="350"/>
        <end position="370"/>
    </location>
</feature>
<dbReference type="RefSeq" id="WP_139368695.1">
    <property type="nucleotide sequence ID" value="NZ_FUYG01000005.1"/>
</dbReference>
<dbReference type="Pfam" id="PF07690">
    <property type="entry name" value="MFS_1"/>
    <property type="match status" value="1"/>
</dbReference>
<organism evidence="7 8">
    <name type="scientific">Agreia bicolorata</name>
    <dbReference type="NCBI Taxonomy" id="110935"/>
    <lineage>
        <taxon>Bacteria</taxon>
        <taxon>Bacillati</taxon>
        <taxon>Actinomycetota</taxon>
        <taxon>Actinomycetes</taxon>
        <taxon>Micrococcales</taxon>
        <taxon>Microbacteriaceae</taxon>
        <taxon>Agreia</taxon>
    </lineage>
</organism>
<evidence type="ECO:0000256" key="2">
    <source>
        <dbReference type="ARBA" id="ARBA00022692"/>
    </source>
</evidence>
<dbReference type="SUPFAM" id="SSF103473">
    <property type="entry name" value="MFS general substrate transporter"/>
    <property type="match status" value="1"/>
</dbReference>
<feature type="transmembrane region" description="Helical" evidence="5">
    <location>
        <begin position="440"/>
        <end position="460"/>
    </location>
</feature>
<gene>
    <name evidence="7" type="ORF">SAMN06295879_2111</name>
</gene>
<accession>A0A1T4Y3J9</accession>
<evidence type="ECO:0000256" key="1">
    <source>
        <dbReference type="ARBA" id="ARBA00004651"/>
    </source>
</evidence>
<feature type="transmembrane region" description="Helical" evidence="5">
    <location>
        <begin position="184"/>
        <end position="201"/>
    </location>
</feature>
<feature type="transmembrane region" description="Helical" evidence="5">
    <location>
        <begin position="96"/>
        <end position="114"/>
    </location>
</feature>
<dbReference type="PROSITE" id="PS50850">
    <property type="entry name" value="MFS"/>
    <property type="match status" value="1"/>
</dbReference>
<evidence type="ECO:0000256" key="3">
    <source>
        <dbReference type="ARBA" id="ARBA00022989"/>
    </source>
</evidence>
<name>A0A1T4Y3J9_9MICO</name>
<feature type="transmembrane region" description="Helical" evidence="5">
    <location>
        <begin position="310"/>
        <end position="330"/>
    </location>
</feature>
<protein>
    <submittedName>
        <fullName evidence="7">Predicted arabinose efflux permease, MFS family</fullName>
    </submittedName>
</protein>
<dbReference type="PANTHER" id="PTHR23501:SF154">
    <property type="entry name" value="MULTIDRUG-EFFLUX TRANSPORTER RV1634-RELATED"/>
    <property type="match status" value="1"/>
</dbReference>
<feature type="transmembrane region" description="Helical" evidence="5">
    <location>
        <begin position="376"/>
        <end position="402"/>
    </location>
</feature>
<evidence type="ECO:0000256" key="4">
    <source>
        <dbReference type="ARBA" id="ARBA00023136"/>
    </source>
</evidence>
<dbReference type="InterPro" id="IPR036259">
    <property type="entry name" value="MFS_trans_sf"/>
</dbReference>
<dbReference type="InterPro" id="IPR011701">
    <property type="entry name" value="MFS"/>
</dbReference>
<dbReference type="GO" id="GO:0005886">
    <property type="term" value="C:plasma membrane"/>
    <property type="evidence" value="ECO:0007669"/>
    <property type="project" value="UniProtKB-SubCell"/>
</dbReference>
<keyword evidence="4 5" id="KW-0472">Membrane</keyword>
<dbReference type="Gene3D" id="1.20.1250.20">
    <property type="entry name" value="MFS general substrate transporter like domains"/>
    <property type="match status" value="2"/>
</dbReference>
<dbReference type="PANTHER" id="PTHR23501">
    <property type="entry name" value="MAJOR FACILITATOR SUPERFAMILY"/>
    <property type="match status" value="1"/>
</dbReference>
<feature type="transmembrane region" description="Helical" evidence="5">
    <location>
        <begin position="65"/>
        <end position="84"/>
    </location>
</feature>
<keyword evidence="2 5" id="KW-0812">Transmembrane</keyword>
<sequence length="476" mass="48181">MAQDAKPQKTDGMSETETGVGGVFAPRLRGFTIGILASVGAVAFESLGIATILPEVAEELGGLGAYGWGLSALMLANIVGTVIAGTDIDRRGPARTVLIGSLVFAAGCLLAGLAPDWGVFLAARALQGLGVGAIMAYAYSLVGVTYPPRLQAVMFAFLSSAWTIPSLLGPVFAGVLAAALDWRIVFWAIAPITLLLLPLVLPGARRLSIPKPRAGRPLPGPVWFSILLAVGTGAILFGLDMDAIPLLVTLVTAGLVCAAIALRRVVPAGTLRARHGAPAGIVIRFILCGVYFGSEAFLPLGLTKIHGLDVTLAGLGLAAGALAWTAGSFIQARIDAARPGRRSRSTRIGILSLLLGEIVMGAAVSLPGVWQGWAIIGWTLAGVGMGVAFNAATAATMATAPVTSAGSISASLQLAQTLATAIVAGLGGALIARLGATTPAFLAVFALTAVLGLVGAILAGRLDSTSSDLRTPPAVP</sequence>
<feature type="transmembrane region" description="Helical" evidence="5">
    <location>
        <begin position="278"/>
        <end position="298"/>
    </location>
</feature>
<feature type="transmembrane region" description="Helical" evidence="5">
    <location>
        <begin position="126"/>
        <end position="146"/>
    </location>
</feature>
<feature type="domain" description="Major facilitator superfamily (MFS) profile" evidence="6">
    <location>
        <begin position="18"/>
        <end position="467"/>
    </location>
</feature>
<evidence type="ECO:0000256" key="5">
    <source>
        <dbReference type="SAM" id="Phobius"/>
    </source>
</evidence>
<dbReference type="GO" id="GO:0022857">
    <property type="term" value="F:transmembrane transporter activity"/>
    <property type="evidence" value="ECO:0007669"/>
    <property type="project" value="InterPro"/>
</dbReference>
<proteinExistence type="predicted"/>
<feature type="transmembrane region" description="Helical" evidence="5">
    <location>
        <begin position="245"/>
        <end position="266"/>
    </location>
</feature>
<feature type="transmembrane region" description="Helical" evidence="5">
    <location>
        <begin position="31"/>
        <end position="53"/>
    </location>
</feature>
<dbReference type="EMBL" id="FUYG01000005">
    <property type="protein sequence ID" value="SKA95881.1"/>
    <property type="molecule type" value="Genomic_DNA"/>
</dbReference>